<dbReference type="SUPFAM" id="SSF48371">
    <property type="entry name" value="ARM repeat"/>
    <property type="match status" value="1"/>
</dbReference>
<protein>
    <submittedName>
        <fullName evidence="1">DNA-7-methylguanine glycosylase</fullName>
    </submittedName>
</protein>
<dbReference type="AlphaFoldDB" id="A0A1H3BSH7"/>
<sequence>MGFIVELENAFQENSNAENAFAMAKYLKNKFIFFGIKTPERRQLFKAILKKNEIEVTANARALAVVLFEKKQREFHYCAIEILIKELNGKYHSEDIELIEKLITTHSWWDSVDTIAKNILGQYLIEFPNVIEVTISEFSSSDNMWLNRSSILFQLGYKEKTDFEILKEICLKHQNSTEFFIQKAIGWSLREYAKTNSEAVKNFVAVNNLKPLSKKEALKNLSNA</sequence>
<dbReference type="RefSeq" id="WP_091433325.1">
    <property type="nucleotide sequence ID" value="NZ_FNMV01000010.1"/>
</dbReference>
<dbReference type="PANTHER" id="PTHR34070">
    <property type="entry name" value="ARMADILLO-TYPE FOLD"/>
    <property type="match status" value="1"/>
</dbReference>
<dbReference type="Pfam" id="PF08713">
    <property type="entry name" value="DNA_alkylation"/>
    <property type="match status" value="1"/>
</dbReference>
<keyword evidence="2" id="KW-1185">Reference proteome</keyword>
<dbReference type="STRING" id="229203.SAMN05444338_11099"/>
<dbReference type="PANTHER" id="PTHR34070:SF1">
    <property type="entry name" value="DNA ALKYLATION REPAIR PROTEIN"/>
    <property type="match status" value="1"/>
</dbReference>
<proteinExistence type="predicted"/>
<dbReference type="InterPro" id="IPR016024">
    <property type="entry name" value="ARM-type_fold"/>
</dbReference>
<dbReference type="Gene3D" id="1.20.1660.10">
    <property type="entry name" value="Hypothetical protein (EF3068)"/>
    <property type="match status" value="1"/>
</dbReference>
<evidence type="ECO:0000313" key="2">
    <source>
        <dbReference type="Proteomes" id="UP000198569"/>
    </source>
</evidence>
<gene>
    <name evidence="1" type="ORF">SAMN05444338_11099</name>
</gene>
<dbReference type="InterPro" id="IPR014825">
    <property type="entry name" value="DNA_alkylation"/>
</dbReference>
<name>A0A1H3BSH7_9FLAO</name>
<organism evidence="1 2">
    <name type="scientific">Flavobacterium degerlachei</name>
    <dbReference type="NCBI Taxonomy" id="229203"/>
    <lineage>
        <taxon>Bacteria</taxon>
        <taxon>Pseudomonadati</taxon>
        <taxon>Bacteroidota</taxon>
        <taxon>Flavobacteriia</taxon>
        <taxon>Flavobacteriales</taxon>
        <taxon>Flavobacteriaceae</taxon>
        <taxon>Flavobacterium</taxon>
    </lineage>
</organism>
<dbReference type="Gene3D" id="1.25.40.290">
    <property type="entry name" value="ARM repeat domains"/>
    <property type="match status" value="1"/>
</dbReference>
<dbReference type="Proteomes" id="UP000198569">
    <property type="component" value="Unassembled WGS sequence"/>
</dbReference>
<dbReference type="EMBL" id="FNMV01000010">
    <property type="protein sequence ID" value="SDX44668.1"/>
    <property type="molecule type" value="Genomic_DNA"/>
</dbReference>
<evidence type="ECO:0000313" key="1">
    <source>
        <dbReference type="EMBL" id="SDX44668.1"/>
    </source>
</evidence>
<reference evidence="2" key="1">
    <citation type="submission" date="2016-10" db="EMBL/GenBank/DDBJ databases">
        <authorList>
            <person name="Varghese N."/>
            <person name="Submissions S."/>
        </authorList>
    </citation>
    <scope>NUCLEOTIDE SEQUENCE [LARGE SCALE GENOMIC DNA]</scope>
    <source>
        <strain evidence="2">DSM 15718</strain>
    </source>
</reference>
<dbReference type="CDD" id="cd07064">
    <property type="entry name" value="AlkD_like_1"/>
    <property type="match status" value="1"/>
</dbReference>
<accession>A0A1H3BSH7</accession>
<dbReference type="OrthoDB" id="9775346at2"/>